<gene>
    <name evidence="15" type="primary">gspD</name>
    <name evidence="15" type="ORF">HUF19_14495</name>
</gene>
<keyword evidence="4" id="KW-1134">Transmembrane beta strand</keyword>
<feature type="domain" description="NolW-like" evidence="13">
    <location>
        <begin position="121"/>
        <end position="180"/>
    </location>
</feature>
<evidence type="ECO:0000256" key="5">
    <source>
        <dbReference type="ARBA" id="ARBA00022692"/>
    </source>
</evidence>
<proteinExistence type="inferred from homology"/>
<dbReference type="RefSeq" id="WP_260997296.1">
    <property type="nucleotide sequence ID" value="NZ_CP054475.1"/>
</dbReference>
<keyword evidence="7" id="KW-0653">Protein transport</keyword>
<evidence type="ECO:0000256" key="7">
    <source>
        <dbReference type="ARBA" id="ARBA00022927"/>
    </source>
</evidence>
<accession>A0ABY6AD74</accession>
<name>A0ABY6AD74_9GAMM</name>
<feature type="domain" description="Type II/III secretion system secretin-like" evidence="12">
    <location>
        <begin position="423"/>
        <end position="586"/>
    </location>
</feature>
<protein>
    <submittedName>
        <fullName evidence="15">Type II secretion system secretin GspD</fullName>
    </submittedName>
</protein>
<evidence type="ECO:0000259" key="12">
    <source>
        <dbReference type="Pfam" id="PF00263"/>
    </source>
</evidence>
<feature type="signal peptide" evidence="11">
    <location>
        <begin position="1"/>
        <end position="19"/>
    </location>
</feature>
<evidence type="ECO:0000313" key="15">
    <source>
        <dbReference type="EMBL" id="UXD88565.1"/>
    </source>
</evidence>
<evidence type="ECO:0000256" key="9">
    <source>
        <dbReference type="ARBA" id="ARBA00023237"/>
    </source>
</evidence>
<dbReference type="InterPro" id="IPR050810">
    <property type="entry name" value="Bact_Secretion_Sys_Channel"/>
</dbReference>
<evidence type="ECO:0000256" key="3">
    <source>
        <dbReference type="ARBA" id="ARBA00022448"/>
    </source>
</evidence>
<comment type="subcellular location">
    <subcellularLocation>
        <location evidence="1 10">Cell outer membrane</location>
    </subcellularLocation>
</comment>
<dbReference type="PRINTS" id="PR00811">
    <property type="entry name" value="BCTERIALGSPD"/>
</dbReference>
<evidence type="ECO:0000256" key="10">
    <source>
        <dbReference type="RuleBase" id="RU004004"/>
    </source>
</evidence>
<feature type="domain" description="NolW-like" evidence="13">
    <location>
        <begin position="266"/>
        <end position="340"/>
    </location>
</feature>
<dbReference type="Pfam" id="PF21305">
    <property type="entry name" value="type_II_gspD_N0"/>
    <property type="match status" value="1"/>
</dbReference>
<organism evidence="15 16">
    <name type="scientific">Thalassolituus hydrocarboniclasticus</name>
    <dbReference type="NCBI Taxonomy" id="2742796"/>
    <lineage>
        <taxon>Bacteria</taxon>
        <taxon>Pseudomonadati</taxon>
        <taxon>Pseudomonadota</taxon>
        <taxon>Gammaproteobacteria</taxon>
        <taxon>Oceanospirillales</taxon>
        <taxon>Oceanospirillaceae</taxon>
        <taxon>Thalassolituus</taxon>
    </lineage>
</organism>
<sequence>MLKQWAFVIMLLVSAVTQAAQDSWQINLKEADIGAFISQVADITGKSFVVDPRVKGKVNVLSSEAMNKEGVYELFLSVLQVQGYVAVPAGDVILIVQQNEVKQQGRDLDEKVAVDSQELLTKVIMIKNTPALDLVPILRPLVAKYGHLAGVKSANALIISDHAANIQRIEQIIDRLDKSGSEELEVIQLKEAWVGNVVTMLQSLDPAKVSQGTAANANENTAGSIRVVADERSNRLIVKGEKSARERIRKLIEELDQPSYFSGSAKVIRLQYADAKKLSELLKNLMSDASSAADKDATQAKGKAGIHADEELNALVVRAEPSLMKEIEELVAALDVRRAQVLIESAIVEVTGDITDALGVQWATGNLDAPVAGTNFSNSGPSLSTIATGIATGNPAAAIGSGLTIGGYHEVNGEVDFGVILQALASNSLTNLLSTPSIMTLDNQEAEIIVGQTVPFRTGSTASSSNTNPFTTIDRKDVGISLKVKPHIHDGEAIRLEVEATAESVSQTTIDGSADLITNKRSIKTMILSENEETIVLGGLIRDDIREVESKVPLLGDIPLLGWLFKSKSVTQVKSNLMVFLRPTIVNNTGVARKLTEDKYNGIWEFSLSDRLGQEDVDAQLEKLFQGLPVNRDKE</sequence>
<dbReference type="Gene3D" id="3.30.1370.120">
    <property type="match status" value="3"/>
</dbReference>
<dbReference type="InterPro" id="IPR005644">
    <property type="entry name" value="NolW-like"/>
</dbReference>
<evidence type="ECO:0000259" key="13">
    <source>
        <dbReference type="Pfam" id="PF03958"/>
    </source>
</evidence>
<evidence type="ECO:0000256" key="4">
    <source>
        <dbReference type="ARBA" id="ARBA00022452"/>
    </source>
</evidence>
<evidence type="ECO:0000259" key="14">
    <source>
        <dbReference type="Pfam" id="PF21305"/>
    </source>
</evidence>
<feature type="chain" id="PRO_5045228923" evidence="11">
    <location>
        <begin position="20"/>
        <end position="635"/>
    </location>
</feature>
<keyword evidence="3 10" id="KW-0813">Transport</keyword>
<dbReference type="InterPro" id="IPR038591">
    <property type="entry name" value="NolW-like_sf"/>
</dbReference>
<dbReference type="InterPro" id="IPR049371">
    <property type="entry name" value="GspD-like_N0"/>
</dbReference>
<feature type="domain" description="GspD-like N0" evidence="14">
    <location>
        <begin position="26"/>
        <end position="93"/>
    </location>
</feature>
<evidence type="ECO:0000256" key="6">
    <source>
        <dbReference type="ARBA" id="ARBA00022729"/>
    </source>
</evidence>
<dbReference type="Pfam" id="PF00263">
    <property type="entry name" value="Secretin"/>
    <property type="match status" value="1"/>
</dbReference>
<dbReference type="NCBIfam" id="TIGR02517">
    <property type="entry name" value="type_II_gspD"/>
    <property type="match status" value="1"/>
</dbReference>
<keyword evidence="6 11" id="KW-0732">Signal</keyword>
<evidence type="ECO:0000256" key="8">
    <source>
        <dbReference type="ARBA" id="ARBA00023136"/>
    </source>
</evidence>
<keyword evidence="5" id="KW-0812">Transmembrane</keyword>
<dbReference type="InterPro" id="IPR001775">
    <property type="entry name" value="GspD/PilQ"/>
</dbReference>
<evidence type="ECO:0000256" key="2">
    <source>
        <dbReference type="ARBA" id="ARBA00006980"/>
    </source>
</evidence>
<dbReference type="PANTHER" id="PTHR30332">
    <property type="entry name" value="PROBABLE GENERAL SECRETION PATHWAY PROTEIN D"/>
    <property type="match status" value="1"/>
</dbReference>
<dbReference type="InterPro" id="IPR004846">
    <property type="entry name" value="T2SS/T3SS_dom"/>
</dbReference>
<dbReference type="Proteomes" id="UP001065322">
    <property type="component" value="Chromosome"/>
</dbReference>
<comment type="similarity">
    <text evidence="2">Belongs to the bacterial secretin family. GSP D subfamily.</text>
</comment>
<dbReference type="PANTHER" id="PTHR30332:SF24">
    <property type="entry name" value="SECRETIN GSPD-RELATED"/>
    <property type="match status" value="1"/>
</dbReference>
<evidence type="ECO:0000256" key="1">
    <source>
        <dbReference type="ARBA" id="ARBA00004442"/>
    </source>
</evidence>
<evidence type="ECO:0000313" key="16">
    <source>
        <dbReference type="Proteomes" id="UP001065322"/>
    </source>
</evidence>
<evidence type="ECO:0000256" key="11">
    <source>
        <dbReference type="SAM" id="SignalP"/>
    </source>
</evidence>
<keyword evidence="8" id="KW-0472">Membrane</keyword>
<dbReference type="Pfam" id="PF03958">
    <property type="entry name" value="Secretin_N"/>
    <property type="match status" value="3"/>
</dbReference>
<dbReference type="InterPro" id="IPR013356">
    <property type="entry name" value="T2SS_GspD"/>
</dbReference>
<keyword evidence="9" id="KW-0998">Cell outer membrane</keyword>
<dbReference type="EMBL" id="CP054475">
    <property type="protein sequence ID" value="UXD88565.1"/>
    <property type="molecule type" value="Genomic_DNA"/>
</dbReference>
<keyword evidence="16" id="KW-1185">Reference proteome</keyword>
<reference evidence="16" key="1">
    <citation type="submission" date="2020-06" db="EMBL/GenBank/DDBJ databases">
        <title>Thalassolituus marinus alknpb1M-1, a hydrocarbon-degrading bacterium isolated from the deep-sea overlying water using an in-situ strategy from the South China Sea basin.</title>
        <authorList>
            <person name="Dong C."/>
            <person name="Chen Y."/>
            <person name="Shao Z."/>
        </authorList>
    </citation>
    <scope>NUCLEOTIDE SEQUENCE [LARGE SCALE GENOMIC DNA]</scope>
    <source>
        <strain evidence="16">alknpb1M-1</strain>
    </source>
</reference>
<feature type="domain" description="NolW-like" evidence="13">
    <location>
        <begin position="185"/>
        <end position="259"/>
    </location>
</feature>